<evidence type="ECO:0000256" key="1">
    <source>
        <dbReference type="SAM" id="MobiDB-lite"/>
    </source>
</evidence>
<feature type="region of interest" description="Disordered" evidence="1">
    <location>
        <begin position="28"/>
        <end position="61"/>
    </location>
</feature>
<gene>
    <name evidence="3" type="ORF">FUG_LOCUS509894</name>
    <name evidence="2" type="ORF">MDCFG202_LOCUS494666</name>
</gene>
<dbReference type="EMBL" id="CAAKMV010000170">
    <property type="protein sequence ID" value="VIO62960.1"/>
    <property type="molecule type" value="Genomic_DNA"/>
</dbReference>
<feature type="region of interest" description="Disordered" evidence="1">
    <location>
        <begin position="84"/>
        <end position="151"/>
    </location>
</feature>
<organism evidence="3">
    <name type="scientific">Gibberella zeae</name>
    <name type="common">Wheat head blight fungus</name>
    <name type="synonym">Fusarium graminearum</name>
    <dbReference type="NCBI Taxonomy" id="5518"/>
    <lineage>
        <taxon>Eukaryota</taxon>
        <taxon>Fungi</taxon>
        <taxon>Dikarya</taxon>
        <taxon>Ascomycota</taxon>
        <taxon>Pezizomycotina</taxon>
        <taxon>Sordariomycetes</taxon>
        <taxon>Hypocreomycetidae</taxon>
        <taxon>Hypocreales</taxon>
        <taxon>Nectriaceae</taxon>
        <taxon>Fusarium</taxon>
    </lineage>
</organism>
<dbReference type="Proteomes" id="UP000746612">
    <property type="component" value="Unassembled WGS sequence"/>
</dbReference>
<proteinExistence type="predicted"/>
<accession>A0A4E9EKC4</accession>
<name>A0A4E9EKC4_GIBZA</name>
<sequence length="151" mass="17182">MQHLLSNLQDGDPLARKVQSTVSELKHRLNDLNHTNPNKAPPEVGLVTPRSSSSLSKSRSKKLDDIDAIRISLFSSAAVKTCDSQTSLPKDDLLEESKNYPRTPAHQIMDENTEHMPIRAAPRRPDMKRQREREADIRSIRRRIDYSKEGC</sequence>
<reference evidence="3" key="1">
    <citation type="submission" date="2019-04" db="EMBL/GenBank/DDBJ databases">
        <authorList>
            <person name="Melise S."/>
            <person name="Noan J."/>
            <person name="Okalmin O."/>
        </authorList>
    </citation>
    <scope>NUCLEOTIDE SEQUENCE</scope>
    <source>
        <strain evidence="3">FN9</strain>
    </source>
</reference>
<evidence type="ECO:0000313" key="2">
    <source>
        <dbReference type="EMBL" id="CAG2003670.1"/>
    </source>
</evidence>
<reference evidence="2" key="2">
    <citation type="submission" date="2021-03" db="EMBL/GenBank/DDBJ databases">
        <authorList>
            <person name="Alouane T."/>
            <person name="Langin T."/>
            <person name="Bonhomme L."/>
        </authorList>
    </citation>
    <scope>NUCLEOTIDE SEQUENCE</scope>
    <source>
        <strain evidence="2">MDC_Fg202</strain>
    </source>
</reference>
<feature type="region of interest" description="Disordered" evidence="1">
    <location>
        <begin position="1"/>
        <end position="20"/>
    </location>
</feature>
<evidence type="ECO:0000313" key="3">
    <source>
        <dbReference type="EMBL" id="VIO62960.1"/>
    </source>
</evidence>
<dbReference type="AlphaFoldDB" id="A0A4E9EKC4"/>
<protein>
    <submittedName>
        <fullName evidence="3">Uncharacterized protein</fullName>
    </submittedName>
</protein>
<dbReference type="EMBL" id="CAJPIJ010000176">
    <property type="protein sequence ID" value="CAG2003670.1"/>
    <property type="molecule type" value="Genomic_DNA"/>
</dbReference>
<feature type="compositionally biased region" description="Basic and acidic residues" evidence="1">
    <location>
        <begin position="108"/>
        <end position="151"/>
    </location>
</feature>
<feature type="compositionally biased region" description="Basic and acidic residues" evidence="1">
    <location>
        <begin position="89"/>
        <end position="99"/>
    </location>
</feature>